<comment type="caution">
    <text evidence="1">The sequence shown here is derived from an EMBL/GenBank/DDBJ whole genome shotgun (WGS) entry which is preliminary data.</text>
</comment>
<accession>A0A5E4CGE9</accession>
<dbReference type="AlphaFoldDB" id="A0A5E4CGE9"/>
<sequence>ASPSLHLSWVLGPVARPRLERLGATTIRADGHVRQLSAVGGGEKLKLGRVQFNRHREARLSKITECAE</sequence>
<reference evidence="1" key="1">
    <citation type="submission" date="2019-04" db="EMBL/GenBank/DDBJ databases">
        <authorList>
            <person name="Alioto T."/>
            <person name="Alioto T."/>
        </authorList>
    </citation>
    <scope>NUCLEOTIDE SEQUENCE [LARGE SCALE GENOMIC DNA]</scope>
</reference>
<dbReference type="EMBL" id="CABDUW010001372">
    <property type="protein sequence ID" value="VTJ80994.1"/>
    <property type="molecule type" value="Genomic_DNA"/>
</dbReference>
<proteinExistence type="predicted"/>
<gene>
    <name evidence="1" type="ORF">MONAX_5E047488</name>
</gene>
<protein>
    <submittedName>
        <fullName evidence="1">Uncharacterized protein</fullName>
    </submittedName>
</protein>
<organism evidence="1 2">
    <name type="scientific">Marmota monax</name>
    <name type="common">Woodchuck</name>
    <dbReference type="NCBI Taxonomy" id="9995"/>
    <lineage>
        <taxon>Eukaryota</taxon>
        <taxon>Metazoa</taxon>
        <taxon>Chordata</taxon>
        <taxon>Craniata</taxon>
        <taxon>Vertebrata</taxon>
        <taxon>Euteleostomi</taxon>
        <taxon>Mammalia</taxon>
        <taxon>Eutheria</taxon>
        <taxon>Euarchontoglires</taxon>
        <taxon>Glires</taxon>
        <taxon>Rodentia</taxon>
        <taxon>Sciuromorpha</taxon>
        <taxon>Sciuridae</taxon>
        <taxon>Xerinae</taxon>
        <taxon>Marmotini</taxon>
        <taxon>Marmota</taxon>
    </lineage>
</organism>
<keyword evidence="2" id="KW-1185">Reference proteome</keyword>
<feature type="non-terminal residue" evidence="1">
    <location>
        <position position="68"/>
    </location>
</feature>
<name>A0A5E4CGE9_MARMO</name>
<dbReference type="Proteomes" id="UP000335636">
    <property type="component" value="Unassembled WGS sequence"/>
</dbReference>
<evidence type="ECO:0000313" key="1">
    <source>
        <dbReference type="EMBL" id="VTJ80994.1"/>
    </source>
</evidence>
<feature type="non-terminal residue" evidence="1">
    <location>
        <position position="1"/>
    </location>
</feature>
<evidence type="ECO:0000313" key="2">
    <source>
        <dbReference type="Proteomes" id="UP000335636"/>
    </source>
</evidence>